<name>A0A1R4J6W4_9MICO</name>
<dbReference type="SUPFAM" id="SSF46785">
    <property type="entry name" value="Winged helix' DNA-binding domain"/>
    <property type="match status" value="1"/>
</dbReference>
<dbReference type="AlphaFoldDB" id="A0A1R4J6W4"/>
<dbReference type="PANTHER" id="PTHR30154:SF53">
    <property type="entry name" value="HTH-TYPE TRANSCRIPTIONAL REGULATOR LRPC"/>
    <property type="match status" value="1"/>
</dbReference>
<dbReference type="InterPro" id="IPR036390">
    <property type="entry name" value="WH_DNA-bd_sf"/>
</dbReference>
<gene>
    <name evidence="5" type="ORF">FM104_05730</name>
</gene>
<dbReference type="InterPro" id="IPR019885">
    <property type="entry name" value="Tscrpt_reg_HTH_AsnC-type_CS"/>
</dbReference>
<organism evidence="5 6">
    <name type="scientific">Microbacterium esteraromaticum</name>
    <dbReference type="NCBI Taxonomy" id="57043"/>
    <lineage>
        <taxon>Bacteria</taxon>
        <taxon>Bacillati</taxon>
        <taxon>Actinomycetota</taxon>
        <taxon>Actinomycetes</taxon>
        <taxon>Micrococcales</taxon>
        <taxon>Microbacteriaceae</taxon>
        <taxon>Microbacterium</taxon>
    </lineage>
</organism>
<dbReference type="Gene3D" id="1.10.10.10">
    <property type="entry name" value="Winged helix-like DNA-binding domain superfamily/Winged helix DNA-binding domain"/>
    <property type="match status" value="1"/>
</dbReference>
<dbReference type="GO" id="GO:0005829">
    <property type="term" value="C:cytosol"/>
    <property type="evidence" value="ECO:0007669"/>
    <property type="project" value="TreeGrafter"/>
</dbReference>
<dbReference type="Pfam" id="PF01037">
    <property type="entry name" value="AsnC_trans_reg"/>
    <property type="match status" value="1"/>
</dbReference>
<dbReference type="GO" id="GO:0043200">
    <property type="term" value="P:response to amino acid"/>
    <property type="evidence" value="ECO:0007669"/>
    <property type="project" value="TreeGrafter"/>
</dbReference>
<proteinExistence type="predicted"/>
<evidence type="ECO:0000313" key="5">
    <source>
        <dbReference type="EMBL" id="SJN27772.1"/>
    </source>
</evidence>
<dbReference type="EMBL" id="FUKO01000019">
    <property type="protein sequence ID" value="SJN27772.1"/>
    <property type="molecule type" value="Genomic_DNA"/>
</dbReference>
<dbReference type="InterPro" id="IPR000485">
    <property type="entry name" value="AsnC-type_HTH_dom"/>
</dbReference>
<dbReference type="GO" id="GO:0043565">
    <property type="term" value="F:sequence-specific DNA binding"/>
    <property type="evidence" value="ECO:0007669"/>
    <property type="project" value="InterPro"/>
</dbReference>
<dbReference type="PANTHER" id="PTHR30154">
    <property type="entry name" value="LEUCINE-RESPONSIVE REGULATORY PROTEIN"/>
    <property type="match status" value="1"/>
</dbReference>
<reference evidence="5 6" key="1">
    <citation type="submission" date="2017-02" db="EMBL/GenBank/DDBJ databases">
        <authorList>
            <person name="Peterson S.W."/>
        </authorList>
    </citation>
    <scope>NUCLEOTIDE SEQUENCE [LARGE SCALE GENOMIC DNA]</scope>
    <source>
        <strain evidence="5 6">B Mb 05.01</strain>
    </source>
</reference>
<dbReference type="InterPro" id="IPR019888">
    <property type="entry name" value="Tscrpt_reg_AsnC-like"/>
</dbReference>
<keyword evidence="3" id="KW-0804">Transcription</keyword>
<accession>A0A1R4J6W4</accession>
<dbReference type="Pfam" id="PF13412">
    <property type="entry name" value="HTH_24"/>
    <property type="match status" value="1"/>
</dbReference>
<evidence type="ECO:0000313" key="6">
    <source>
        <dbReference type="Proteomes" id="UP000196320"/>
    </source>
</evidence>
<dbReference type="PROSITE" id="PS00519">
    <property type="entry name" value="HTH_ASNC_1"/>
    <property type="match status" value="1"/>
</dbReference>
<evidence type="ECO:0000256" key="3">
    <source>
        <dbReference type="ARBA" id="ARBA00023163"/>
    </source>
</evidence>
<keyword evidence="1" id="KW-0805">Transcription regulation</keyword>
<dbReference type="PRINTS" id="PR00033">
    <property type="entry name" value="HTHASNC"/>
</dbReference>
<evidence type="ECO:0000259" key="4">
    <source>
        <dbReference type="PROSITE" id="PS50956"/>
    </source>
</evidence>
<dbReference type="SUPFAM" id="SSF54909">
    <property type="entry name" value="Dimeric alpha+beta barrel"/>
    <property type="match status" value="1"/>
</dbReference>
<dbReference type="PROSITE" id="PS50956">
    <property type="entry name" value="HTH_ASNC_2"/>
    <property type="match status" value="1"/>
</dbReference>
<dbReference type="InterPro" id="IPR011008">
    <property type="entry name" value="Dimeric_a/b-barrel"/>
</dbReference>
<dbReference type="Proteomes" id="UP000196320">
    <property type="component" value="Unassembled WGS sequence"/>
</dbReference>
<sequence length="143" mass="15490">MSTLDDLDRRLLSLLRANSRESVVNLARRLGVTRATVDSRLRRLIDSGVIVGFSVRVRDASAASVVRAIMLIAVEGRNTGEVIRSLRGVPQIAALHTTNGRWDLVAEVSCDSLASFDETLGTIREIDGIRDSESSILLSSATV</sequence>
<feature type="domain" description="HTH asnC-type" evidence="4">
    <location>
        <begin position="4"/>
        <end position="78"/>
    </location>
</feature>
<dbReference type="SMART" id="SM00344">
    <property type="entry name" value="HTH_ASNC"/>
    <property type="match status" value="1"/>
</dbReference>
<evidence type="ECO:0000256" key="1">
    <source>
        <dbReference type="ARBA" id="ARBA00023015"/>
    </source>
</evidence>
<dbReference type="OrthoDB" id="3396933at2"/>
<evidence type="ECO:0000256" key="2">
    <source>
        <dbReference type="ARBA" id="ARBA00023125"/>
    </source>
</evidence>
<dbReference type="Gene3D" id="3.30.70.920">
    <property type="match status" value="1"/>
</dbReference>
<dbReference type="InterPro" id="IPR036388">
    <property type="entry name" value="WH-like_DNA-bd_sf"/>
</dbReference>
<keyword evidence="2" id="KW-0238">DNA-binding</keyword>
<keyword evidence="6" id="KW-1185">Reference proteome</keyword>
<protein>
    <submittedName>
        <fullName evidence="5">Transcriptional regulator, AsnC family</fullName>
    </submittedName>
</protein>
<dbReference type="RefSeq" id="WP_087130500.1">
    <property type="nucleotide sequence ID" value="NZ_FUKO01000019.1"/>
</dbReference>
<dbReference type="InterPro" id="IPR019887">
    <property type="entry name" value="Tscrpt_reg_AsnC/Lrp_C"/>
</dbReference>